<proteinExistence type="predicted"/>
<keyword evidence="2" id="KW-0413">Isomerase</keyword>
<protein>
    <submittedName>
        <fullName evidence="2">DNA topoisomerase (ATP-hydrolyzing)</fullName>
        <ecNumber evidence="2">5.6.2.2</ecNumber>
    </submittedName>
</protein>
<dbReference type="EMBL" id="GISG01045606">
    <property type="protein sequence ID" value="MBA4623898.1"/>
    <property type="molecule type" value="Transcribed_RNA"/>
</dbReference>
<name>A0A7C8YQR2_OPUST</name>
<dbReference type="AlphaFoldDB" id="A0A7C8YQR2"/>
<accession>A0A7C8YQR2</accession>
<dbReference type="PANTHER" id="PTHR10848">
    <property type="entry name" value="MEIOTIC RECOMBINATION PROTEIN SPO11"/>
    <property type="match status" value="1"/>
</dbReference>
<dbReference type="GO" id="GO:0042138">
    <property type="term" value="P:meiotic DNA double-strand break formation"/>
    <property type="evidence" value="ECO:0007669"/>
    <property type="project" value="TreeGrafter"/>
</dbReference>
<organism evidence="2">
    <name type="scientific">Opuntia streptacantha</name>
    <name type="common">Prickly pear cactus</name>
    <name type="synonym">Opuntia cardona</name>
    <dbReference type="NCBI Taxonomy" id="393608"/>
    <lineage>
        <taxon>Eukaryota</taxon>
        <taxon>Viridiplantae</taxon>
        <taxon>Streptophyta</taxon>
        <taxon>Embryophyta</taxon>
        <taxon>Tracheophyta</taxon>
        <taxon>Spermatophyta</taxon>
        <taxon>Magnoliopsida</taxon>
        <taxon>eudicotyledons</taxon>
        <taxon>Gunneridae</taxon>
        <taxon>Pentapetalae</taxon>
        <taxon>Caryophyllales</taxon>
        <taxon>Cactineae</taxon>
        <taxon>Cactaceae</taxon>
        <taxon>Opuntioideae</taxon>
        <taxon>Opuntia</taxon>
    </lineage>
</organism>
<dbReference type="PRINTS" id="PR01550">
    <property type="entry name" value="TOP6AFAMILY"/>
</dbReference>
<dbReference type="EMBL" id="GISG01045602">
    <property type="protein sequence ID" value="MBA4623895.1"/>
    <property type="molecule type" value="Transcribed_RNA"/>
</dbReference>
<evidence type="ECO:0000259" key="1">
    <source>
        <dbReference type="Pfam" id="PF21180"/>
    </source>
</evidence>
<dbReference type="InterPro" id="IPR002815">
    <property type="entry name" value="Spo11/TopoVI_A"/>
</dbReference>
<dbReference type="CDD" id="cd00223">
    <property type="entry name" value="TOPRIM_TopoIIB_SPO"/>
    <property type="match status" value="1"/>
</dbReference>
<dbReference type="InterPro" id="IPR036078">
    <property type="entry name" value="Spo11/TopoVI_A_sf"/>
</dbReference>
<dbReference type="EC" id="5.6.2.2" evidence="2"/>
<dbReference type="InterPro" id="IPR034136">
    <property type="entry name" value="TOPRIM_Topo6A/Spo11"/>
</dbReference>
<dbReference type="SUPFAM" id="SSF56726">
    <property type="entry name" value="DNA topoisomerase IV, alpha subunit"/>
    <property type="match status" value="1"/>
</dbReference>
<dbReference type="Gene3D" id="3.40.1360.10">
    <property type="match status" value="1"/>
</dbReference>
<feature type="domain" description="Topoisomerase 6 subunit A/Spo11 TOPRIM" evidence="1">
    <location>
        <begin position="7"/>
        <end position="172"/>
    </location>
</feature>
<dbReference type="GO" id="GO:0007131">
    <property type="term" value="P:reciprocal meiotic recombination"/>
    <property type="evidence" value="ECO:0007669"/>
    <property type="project" value="TreeGrafter"/>
</dbReference>
<dbReference type="PANTHER" id="PTHR10848:SF0">
    <property type="entry name" value="MEIOTIC RECOMBINATION PROTEIN SPO11"/>
    <property type="match status" value="1"/>
</dbReference>
<reference evidence="2" key="2">
    <citation type="submission" date="2020-07" db="EMBL/GenBank/DDBJ databases">
        <authorList>
            <person name="Vera ALvarez R."/>
            <person name="Arias-Moreno D.M."/>
            <person name="Jimenez-Jacinto V."/>
            <person name="Jimenez-Bremont J.F."/>
            <person name="Swaminathan K."/>
            <person name="Moose S.P."/>
            <person name="Guerrero-Gonzalez M.L."/>
            <person name="Marino-Ramirez L."/>
            <person name="Landsman D."/>
            <person name="Rodriguez-Kessler M."/>
            <person name="Delgado-Sanchez P."/>
        </authorList>
    </citation>
    <scope>NUCLEOTIDE SEQUENCE</scope>
    <source>
        <tissue evidence="2">Cladode</tissue>
    </source>
</reference>
<reference evidence="2" key="1">
    <citation type="journal article" date="2013" name="J. Plant Res.">
        <title>Effect of fungi and light on seed germination of three Opuntia species from semiarid lands of central Mexico.</title>
        <authorList>
            <person name="Delgado-Sanchez P."/>
            <person name="Jimenez-Bremont J.F."/>
            <person name="Guerrero-Gonzalez Mde L."/>
            <person name="Flores J."/>
        </authorList>
    </citation>
    <scope>NUCLEOTIDE SEQUENCE</scope>
    <source>
        <tissue evidence="2">Cladode</tissue>
    </source>
</reference>
<evidence type="ECO:0000313" key="2">
    <source>
        <dbReference type="EMBL" id="MBA4623895.1"/>
    </source>
</evidence>
<dbReference type="GO" id="GO:0003918">
    <property type="term" value="F:DNA topoisomerase type II (double strand cut, ATP-hydrolyzing) activity"/>
    <property type="evidence" value="ECO:0007669"/>
    <property type="project" value="UniProtKB-EC"/>
</dbReference>
<dbReference type="Pfam" id="PF21180">
    <property type="entry name" value="TOP6A-Spo11_Toprim"/>
    <property type="match status" value="1"/>
</dbReference>
<dbReference type="GO" id="GO:0003677">
    <property type="term" value="F:DNA binding"/>
    <property type="evidence" value="ECO:0007669"/>
    <property type="project" value="InterPro"/>
</dbReference>
<sequence>MKTDARYIIVIEKHAIFQRLAEDRFFNQIPSILITAKGYPDLATRFLLHRMSTAFPNLPILALVDWNPAGLAIISTYKYGSIGMGLEAYRYACNVRWLGVRGDDLQLIPVESMAPLKPKDLQIAKSLISLKILPDDYQQELSRMTQSGQKAEIEALYYHGYGFLGQYLAKKIVQANYI</sequence>
<dbReference type="GO" id="GO:0000228">
    <property type="term" value="C:nuclear chromosome"/>
    <property type="evidence" value="ECO:0007669"/>
    <property type="project" value="TreeGrafter"/>
</dbReference>
<dbReference type="GO" id="GO:0000706">
    <property type="term" value="P:meiotic DNA double-strand break processing"/>
    <property type="evidence" value="ECO:0007669"/>
    <property type="project" value="TreeGrafter"/>
</dbReference>